<evidence type="ECO:0000256" key="1">
    <source>
        <dbReference type="ARBA" id="ARBA00006432"/>
    </source>
</evidence>
<dbReference type="Gene3D" id="3.30.300.30">
    <property type="match status" value="1"/>
</dbReference>
<evidence type="ECO:0000256" key="2">
    <source>
        <dbReference type="ARBA" id="ARBA00022598"/>
    </source>
</evidence>
<dbReference type="PANTHER" id="PTHR43201:SF5">
    <property type="entry name" value="MEDIUM-CHAIN ACYL-COA LIGASE ACSF2, MITOCHONDRIAL"/>
    <property type="match status" value="1"/>
</dbReference>
<dbReference type="RefSeq" id="WP_349225723.1">
    <property type="nucleotide sequence ID" value="NZ_JBBNFG020000014.1"/>
</dbReference>
<organism evidence="4 5">
    <name type="scientific">Segatella sinensis</name>
    <dbReference type="NCBI Taxonomy" id="3085167"/>
    <lineage>
        <taxon>Bacteria</taxon>
        <taxon>Pseudomonadati</taxon>
        <taxon>Bacteroidota</taxon>
        <taxon>Bacteroidia</taxon>
        <taxon>Bacteroidales</taxon>
        <taxon>Prevotellaceae</taxon>
        <taxon>Segatella</taxon>
    </lineage>
</organism>
<name>A0ABV1FWF3_9BACT</name>
<dbReference type="PANTHER" id="PTHR43201">
    <property type="entry name" value="ACYL-COA SYNTHETASE"/>
    <property type="match status" value="1"/>
</dbReference>
<keyword evidence="5" id="KW-1185">Reference proteome</keyword>
<dbReference type="InterPro" id="IPR042099">
    <property type="entry name" value="ANL_N_sf"/>
</dbReference>
<comment type="caution">
    <text evidence="4">The sequence shown here is derived from an EMBL/GenBank/DDBJ whole genome shotgun (WGS) entry which is preliminary data.</text>
</comment>
<dbReference type="InterPro" id="IPR020845">
    <property type="entry name" value="AMP-binding_CS"/>
</dbReference>
<dbReference type="InterPro" id="IPR000873">
    <property type="entry name" value="AMP-dep_synth/lig_dom"/>
</dbReference>
<reference evidence="4 5" key="1">
    <citation type="submission" date="2024-04" db="EMBL/GenBank/DDBJ databases">
        <title>Human intestinal bacterial collection.</title>
        <authorList>
            <person name="Pauvert C."/>
            <person name="Hitch T.C.A."/>
            <person name="Clavel T."/>
        </authorList>
    </citation>
    <scope>NUCLEOTIDE SEQUENCE [LARGE SCALE GENOMIC DNA]</scope>
    <source>
        <strain evidence="4 5">CLA-AA-H174</strain>
    </source>
</reference>
<proteinExistence type="inferred from homology"/>
<keyword evidence="2" id="KW-0436">Ligase</keyword>
<evidence type="ECO:0000313" key="4">
    <source>
        <dbReference type="EMBL" id="MEQ2507476.1"/>
    </source>
</evidence>
<dbReference type="PROSITE" id="PS00455">
    <property type="entry name" value="AMP_BINDING"/>
    <property type="match status" value="1"/>
</dbReference>
<dbReference type="Gene3D" id="3.40.50.12780">
    <property type="entry name" value="N-terminal domain of ligase-like"/>
    <property type="match status" value="1"/>
</dbReference>
<dbReference type="Pfam" id="PF00501">
    <property type="entry name" value="AMP-binding"/>
    <property type="match status" value="1"/>
</dbReference>
<feature type="domain" description="AMP-dependent synthetase/ligase" evidence="3">
    <location>
        <begin position="16"/>
        <end position="179"/>
    </location>
</feature>
<evidence type="ECO:0000313" key="5">
    <source>
        <dbReference type="Proteomes" id="UP001465717"/>
    </source>
</evidence>
<dbReference type="SUPFAM" id="SSF56801">
    <property type="entry name" value="Acetyl-CoA synthetase-like"/>
    <property type="match status" value="1"/>
</dbReference>
<comment type="similarity">
    <text evidence="1">Belongs to the ATP-dependent AMP-binding enzyme family.</text>
</comment>
<dbReference type="InterPro" id="IPR045851">
    <property type="entry name" value="AMP-bd_C_sf"/>
</dbReference>
<accession>A0ABV1FWF3</accession>
<gene>
    <name evidence="4" type="ORF">AAAT87_04155</name>
</gene>
<evidence type="ECO:0000259" key="3">
    <source>
        <dbReference type="Pfam" id="PF00501"/>
    </source>
</evidence>
<sequence length="362" mass="40877">MTLEDFFSEWNNDSDRVLVHTSGSTGKPKPMMVEKKRMLNSARITCDFLGLKPGDSALLCMSLDYIAGKMVVVRSIERHLHLISVSPSGHPLKNIDLKDVNGKDVNGEITFAAMVPMQVYNTLQVPEERERLTHVRHLIIGGGAIDASLEKELQALPGNIAIWSTYGMTETLSHIALRRINGAEASEWYQPFDSVKISQTEEGCLVIDAPLVCAETLVTNDIVEIESYIYNKVEKHDEVEKNEVVEKLRFRIKGRKDNVICSGGIKIQIEEVEALLKPHLEKPFMIAKKKDEKFGEIAVLLTEDEDLKKVEATIRRLLSGKSDDSNKSSESKCHKYWIPREYRYVEHLPLTETGKPKRCCLA</sequence>
<protein>
    <submittedName>
        <fullName evidence="4">AMP-binding protein</fullName>
    </submittedName>
</protein>
<dbReference type="Proteomes" id="UP001465717">
    <property type="component" value="Unassembled WGS sequence"/>
</dbReference>
<dbReference type="EMBL" id="JBBNGE010000009">
    <property type="protein sequence ID" value="MEQ2507476.1"/>
    <property type="molecule type" value="Genomic_DNA"/>
</dbReference>